<dbReference type="PATRIC" id="fig|401562.4.peg.124"/>
<evidence type="ECO:0000256" key="2">
    <source>
        <dbReference type="ARBA" id="ARBA00007164"/>
    </source>
</evidence>
<evidence type="ECO:0000256" key="11">
    <source>
        <dbReference type="ARBA" id="ARBA00034000"/>
    </source>
</evidence>
<dbReference type="Pfam" id="PF00768">
    <property type="entry name" value="Peptidase_S11"/>
    <property type="match status" value="1"/>
</dbReference>
<dbReference type="InterPro" id="IPR001967">
    <property type="entry name" value="Peptidase_S11_N"/>
</dbReference>
<dbReference type="Gene3D" id="3.40.710.10">
    <property type="entry name" value="DD-peptidase/beta-lactamase superfamily"/>
    <property type="match status" value="1"/>
</dbReference>
<dbReference type="PANTHER" id="PTHR21581:SF6">
    <property type="entry name" value="TRAFFICKING PROTEIN PARTICLE COMPLEX SUBUNIT 12"/>
    <property type="match status" value="1"/>
</dbReference>
<dbReference type="SMART" id="SM00936">
    <property type="entry name" value="PBP5_C"/>
    <property type="match status" value="1"/>
</dbReference>
<evidence type="ECO:0000256" key="4">
    <source>
        <dbReference type="ARBA" id="ARBA00022645"/>
    </source>
</evidence>
<feature type="active site" description="Proton acceptor" evidence="12">
    <location>
        <position position="53"/>
    </location>
</feature>
<feature type="active site" evidence="12">
    <location>
        <position position="115"/>
    </location>
</feature>
<dbReference type="UniPathway" id="UPA00219"/>
<organism evidence="15 16">
    <name type="scientific">Aureimonas ureilytica</name>
    <dbReference type="NCBI Taxonomy" id="401562"/>
    <lineage>
        <taxon>Bacteria</taxon>
        <taxon>Pseudomonadati</taxon>
        <taxon>Pseudomonadota</taxon>
        <taxon>Alphaproteobacteria</taxon>
        <taxon>Hyphomicrobiales</taxon>
        <taxon>Aurantimonadaceae</taxon>
        <taxon>Aureimonas</taxon>
    </lineage>
</organism>
<reference evidence="15 16" key="1">
    <citation type="journal article" date="2016" name="Front. Microbiol.">
        <title>Genomic Resource of Rice Seed Associated Bacteria.</title>
        <authorList>
            <person name="Midha S."/>
            <person name="Bansal K."/>
            <person name="Sharma S."/>
            <person name="Kumar N."/>
            <person name="Patil P.P."/>
            <person name="Chaudhry V."/>
            <person name="Patil P.B."/>
        </authorList>
    </citation>
    <scope>NUCLEOTIDE SEQUENCE [LARGE SCALE GENOMIC DNA]</scope>
    <source>
        <strain evidence="15 16">NS365</strain>
    </source>
</reference>
<evidence type="ECO:0000256" key="9">
    <source>
        <dbReference type="ARBA" id="ARBA00022984"/>
    </source>
</evidence>
<dbReference type="Pfam" id="PF07943">
    <property type="entry name" value="PBP5_C"/>
    <property type="match status" value="1"/>
</dbReference>
<keyword evidence="5" id="KW-0645">Protease</keyword>
<dbReference type="GO" id="GO:0071555">
    <property type="term" value="P:cell wall organization"/>
    <property type="evidence" value="ECO:0007669"/>
    <property type="project" value="UniProtKB-KW"/>
</dbReference>
<name>A0A147DBX7_9HYPH</name>
<dbReference type="GO" id="GO:0008360">
    <property type="term" value="P:regulation of cell shape"/>
    <property type="evidence" value="ECO:0007669"/>
    <property type="project" value="UniProtKB-KW"/>
</dbReference>
<comment type="similarity">
    <text evidence="2 13">Belongs to the peptidase S11 family.</text>
</comment>
<evidence type="ECO:0000259" key="14">
    <source>
        <dbReference type="SMART" id="SM00936"/>
    </source>
</evidence>
<comment type="catalytic activity">
    <reaction evidence="11">
        <text>Preferential cleavage: (Ac)2-L-Lys-D-Ala-|-D-Ala. Also transpeptidation of peptidyl-alanyl moieties that are N-acyl substituents of D-alanine.</text>
        <dbReference type="EC" id="3.4.16.4"/>
    </reaction>
</comment>
<dbReference type="InterPro" id="IPR012907">
    <property type="entry name" value="Peptidase_S11_C"/>
</dbReference>
<evidence type="ECO:0000256" key="7">
    <source>
        <dbReference type="ARBA" id="ARBA00022801"/>
    </source>
</evidence>
<keyword evidence="6" id="KW-0732">Signal</keyword>
<dbReference type="InterPro" id="IPR018044">
    <property type="entry name" value="Peptidase_S11"/>
</dbReference>
<dbReference type="Gene3D" id="2.60.410.10">
    <property type="entry name" value="D-Ala-D-Ala carboxypeptidase, C-terminal domain"/>
    <property type="match status" value="1"/>
</dbReference>
<evidence type="ECO:0000256" key="5">
    <source>
        <dbReference type="ARBA" id="ARBA00022670"/>
    </source>
</evidence>
<keyword evidence="4 15" id="KW-0121">Carboxypeptidase</keyword>
<dbReference type="AlphaFoldDB" id="A0A147DBX7"/>
<feature type="domain" description="Peptidase S11 D-Ala-D-Ala carboxypeptidase A C-terminal" evidence="14">
    <location>
        <begin position="267"/>
        <end position="357"/>
    </location>
</feature>
<dbReference type="PANTHER" id="PTHR21581">
    <property type="entry name" value="D-ALANYL-D-ALANINE CARBOXYPEPTIDASE"/>
    <property type="match status" value="1"/>
</dbReference>
<evidence type="ECO:0000256" key="12">
    <source>
        <dbReference type="PIRSR" id="PIRSR618044-1"/>
    </source>
</evidence>
<keyword evidence="8" id="KW-0133">Cell shape</keyword>
<dbReference type="EMBL" id="LDQA01000001">
    <property type="protein sequence ID" value="KTR08484.1"/>
    <property type="molecule type" value="Genomic_DNA"/>
</dbReference>
<dbReference type="GO" id="GO:0006508">
    <property type="term" value="P:proteolysis"/>
    <property type="evidence" value="ECO:0007669"/>
    <property type="project" value="UniProtKB-KW"/>
</dbReference>
<gene>
    <name evidence="15" type="ORF">NS365_00630</name>
</gene>
<keyword evidence="10" id="KW-0961">Cell wall biogenesis/degradation</keyword>
<evidence type="ECO:0000256" key="1">
    <source>
        <dbReference type="ARBA" id="ARBA00004752"/>
    </source>
</evidence>
<dbReference type="EC" id="3.4.16.4" evidence="3"/>
<dbReference type="Proteomes" id="UP000078529">
    <property type="component" value="Unassembled WGS sequence"/>
</dbReference>
<dbReference type="InterPro" id="IPR037167">
    <property type="entry name" value="Peptidase_S11_C_sf"/>
</dbReference>
<keyword evidence="16" id="KW-1185">Reference proteome</keyword>
<dbReference type="InterPro" id="IPR012338">
    <property type="entry name" value="Beta-lactam/transpept-like"/>
</dbReference>
<proteinExistence type="inferred from homology"/>
<feature type="active site" description="Acyl-ester intermediate" evidence="12">
    <location>
        <position position="50"/>
    </location>
</feature>
<evidence type="ECO:0000256" key="13">
    <source>
        <dbReference type="RuleBase" id="RU004016"/>
    </source>
</evidence>
<evidence type="ECO:0000313" key="16">
    <source>
        <dbReference type="Proteomes" id="UP000078529"/>
    </source>
</evidence>
<dbReference type="SUPFAM" id="SSF56601">
    <property type="entry name" value="beta-lactamase/transpeptidase-like"/>
    <property type="match status" value="1"/>
</dbReference>
<evidence type="ECO:0000256" key="10">
    <source>
        <dbReference type="ARBA" id="ARBA00023316"/>
    </source>
</evidence>
<dbReference type="GO" id="GO:0009002">
    <property type="term" value="F:serine-type D-Ala-D-Ala carboxypeptidase activity"/>
    <property type="evidence" value="ECO:0007669"/>
    <property type="project" value="UniProtKB-EC"/>
</dbReference>
<comment type="pathway">
    <text evidence="1">Cell wall biogenesis; peptidoglycan biosynthesis.</text>
</comment>
<comment type="caution">
    <text evidence="15">The sequence shown here is derived from an EMBL/GenBank/DDBJ whole genome shotgun (WGS) entry which is preliminary data.</text>
</comment>
<protein>
    <recommendedName>
        <fullName evidence="3">serine-type D-Ala-D-Ala carboxypeptidase</fullName>
        <ecNumber evidence="3">3.4.16.4</ecNumber>
    </recommendedName>
</protein>
<evidence type="ECO:0000256" key="6">
    <source>
        <dbReference type="ARBA" id="ARBA00022729"/>
    </source>
</evidence>
<sequence length="379" mass="40652">MSLFGAPAQAQTQDAPFFTDTVARGALIMDVETGGILLEKNADEPFAPASLVKLMTADVALSALASGRINPTDAYPVSDHAWRTGGAPSRTATMFAAVRSSVPVDALVKGLVIQSANDAAIILAEGMDGSEAAFAQHMNRRAAELGLSNSYFVNATGLPQEGQKTTTRDMALLARNIQISYPEPYKLYAQPEFEWNRILQRNRNPLLRLNMGATGLATGFAEDEGYSIVAATEKDGRKTIVVLSGLESDAARTKEAARLFEWTATNFERRSLFSAGQVLGQAQVFGGTTGYVNAVLESGVDLYVPRKRTDLVTARIVYDAPLMAPLSKGTRIGSLKISIQGRQVLERDVFVGDGVAEGAFSARAASAVRELAFGWVRRL</sequence>
<dbReference type="GO" id="GO:0009252">
    <property type="term" value="P:peptidoglycan biosynthetic process"/>
    <property type="evidence" value="ECO:0007669"/>
    <property type="project" value="UniProtKB-UniPathway"/>
</dbReference>
<dbReference type="PRINTS" id="PR00725">
    <property type="entry name" value="DADACBPTASE1"/>
</dbReference>
<evidence type="ECO:0000256" key="3">
    <source>
        <dbReference type="ARBA" id="ARBA00012448"/>
    </source>
</evidence>
<evidence type="ECO:0000256" key="8">
    <source>
        <dbReference type="ARBA" id="ARBA00022960"/>
    </source>
</evidence>
<keyword evidence="7" id="KW-0378">Hydrolase</keyword>
<accession>A0A147DBX7</accession>
<evidence type="ECO:0000313" key="15">
    <source>
        <dbReference type="EMBL" id="KTR08484.1"/>
    </source>
</evidence>
<keyword evidence="9" id="KW-0573">Peptidoglycan synthesis</keyword>